<dbReference type="EMBL" id="CP024988">
    <property type="protein sequence ID" value="AWT25648.1"/>
    <property type="molecule type" value="Genomic_DNA"/>
</dbReference>
<name>A0A2Z3YN76_9CORY</name>
<sequence length="502" mass="51938">MHPCSPGRGPGRPPRTATVVGSGPNGLAAALVLARSGVEVTVVEAASGAGGGLRSTTDSSGVLHDRCATTFPLAQPSPFLRLFGPSLTGRGLRFATAPLDAVHVLDNRRSAALHTSVAQTASGLPGRDGAVWKATFGPLAERAGTVTGEFLRPVVHLPRHPPVFVGFGVQAGLPATLSTRRFRSPEARALFTGVAAHAFTPLDMPASSAAGMMLTVAGHSAGWPVAVGGSQTVADALVRHLRALGGTVVTDTPVTDPGQVADADIVMLDTSPEAAAKILGDRLPGHVARTWRRFRRGPAVAVVNCVVEGGVPWSGHPAETAGQAVTVHLGGTAEQVAVAERECWSGRLPEHPFTLVGQPWLADPSRSVVRDGRALHPVWAYSHVPAGWEGTPRQTFDLVTEQIERAAPGFRDRVTAWTASPPSAVASHNPNNADGDIAGGASHLPQLVARPRLLHPYDTGVPGVYLCSSSTAPGGGVHFMCGMNAAERALRGPVSGRSAAHR</sequence>
<dbReference type="Gene3D" id="3.50.50.60">
    <property type="entry name" value="FAD/NAD(P)-binding domain"/>
    <property type="match status" value="2"/>
</dbReference>
<dbReference type="InterPro" id="IPR036188">
    <property type="entry name" value="FAD/NAD-bd_sf"/>
</dbReference>
<keyword evidence="1" id="KW-0413">Isomerase</keyword>
<dbReference type="GO" id="GO:0043917">
    <property type="term" value="F:ribose 1,5-bisphosphate isomerase activity"/>
    <property type="evidence" value="ECO:0007669"/>
    <property type="project" value="UniProtKB-EC"/>
</dbReference>
<dbReference type="STRING" id="1737425.GCA_900049755_00451"/>
<dbReference type="PANTHER" id="PTHR10668">
    <property type="entry name" value="PHYTOENE DEHYDROGENASE"/>
    <property type="match status" value="1"/>
</dbReference>
<evidence type="ECO:0000313" key="1">
    <source>
        <dbReference type="EMBL" id="AWT25648.1"/>
    </source>
</evidence>
<proteinExistence type="predicted"/>
<dbReference type="SUPFAM" id="SSF51905">
    <property type="entry name" value="FAD/NAD(P)-binding domain"/>
    <property type="match status" value="1"/>
</dbReference>
<keyword evidence="2" id="KW-1185">Reference proteome</keyword>
<reference evidence="2" key="1">
    <citation type="submission" date="2017-11" db="EMBL/GenBank/DDBJ databases">
        <title>Otitis media/interna in a cat caused by the recently described species Corynebacterium provencense.</title>
        <authorList>
            <person name="Kittl S."/>
            <person name="Brodard I."/>
            <person name="Rychener L."/>
            <person name="Jores J."/>
            <person name="Roosje P."/>
            <person name="Gobeli Brawand S."/>
        </authorList>
    </citation>
    <scope>NUCLEOTIDE SEQUENCE [LARGE SCALE GENOMIC DNA]</scope>
    <source>
        <strain evidence="2">17KM38</strain>
    </source>
</reference>
<protein>
    <submittedName>
        <fullName evidence="1">Thiazole biosynthetic enzyme</fullName>
        <ecNumber evidence="1">5.3.1.29</ecNumber>
    </submittedName>
</protein>
<dbReference type="AlphaFoldDB" id="A0A2Z3YN76"/>
<organism evidence="1 2">
    <name type="scientific">Corynebacterium provencense</name>
    <dbReference type="NCBI Taxonomy" id="1737425"/>
    <lineage>
        <taxon>Bacteria</taxon>
        <taxon>Bacillati</taxon>
        <taxon>Actinomycetota</taxon>
        <taxon>Actinomycetes</taxon>
        <taxon>Mycobacteriales</taxon>
        <taxon>Corynebacteriaceae</taxon>
        <taxon>Corynebacterium</taxon>
    </lineage>
</organism>
<accession>A0A2Z3YN76</accession>
<dbReference type="Pfam" id="PF13450">
    <property type="entry name" value="NAD_binding_8"/>
    <property type="match status" value="1"/>
</dbReference>
<dbReference type="Proteomes" id="UP000247696">
    <property type="component" value="Chromosome"/>
</dbReference>
<dbReference type="KEGG" id="cpre:Csp1_08400"/>
<dbReference type="Gene3D" id="3.90.660.50">
    <property type="match status" value="1"/>
</dbReference>
<gene>
    <name evidence="1" type="ORF">Csp1_08400</name>
</gene>
<dbReference type="EC" id="5.3.1.29" evidence="1"/>
<dbReference type="PANTHER" id="PTHR10668:SF105">
    <property type="entry name" value="DEHYDROGENASE-RELATED"/>
    <property type="match status" value="1"/>
</dbReference>
<evidence type="ECO:0000313" key="2">
    <source>
        <dbReference type="Proteomes" id="UP000247696"/>
    </source>
</evidence>